<dbReference type="InterPro" id="IPR053137">
    <property type="entry name" value="NLR-like"/>
</dbReference>
<gene>
    <name evidence="4" type="ORF">IHE55_11620</name>
</gene>
<dbReference type="InterPro" id="IPR027417">
    <property type="entry name" value="P-loop_NTPase"/>
</dbReference>
<accession>A0ABS0NJN1</accession>
<proteinExistence type="predicted"/>
<keyword evidence="5" id="KW-1185">Reference proteome</keyword>
<feature type="domain" description="NB-ARC" evidence="2">
    <location>
        <begin position="106"/>
        <end position="259"/>
    </location>
</feature>
<dbReference type="Pfam" id="PF00931">
    <property type="entry name" value="NB-ARC"/>
    <property type="match status" value="1"/>
</dbReference>
<dbReference type="Pfam" id="PF25000">
    <property type="entry name" value="DUF7779"/>
    <property type="match status" value="1"/>
</dbReference>
<feature type="compositionally biased region" description="Basic residues" evidence="1">
    <location>
        <begin position="1"/>
        <end position="14"/>
    </location>
</feature>
<evidence type="ECO:0000259" key="2">
    <source>
        <dbReference type="Pfam" id="PF00931"/>
    </source>
</evidence>
<feature type="region of interest" description="Disordered" evidence="1">
    <location>
        <begin position="1"/>
        <end position="51"/>
    </location>
</feature>
<dbReference type="EMBL" id="JACYXC010000001">
    <property type="protein sequence ID" value="MBH5335411.1"/>
    <property type="molecule type" value="Genomic_DNA"/>
</dbReference>
<dbReference type="SUPFAM" id="SSF48452">
    <property type="entry name" value="TPR-like"/>
    <property type="match status" value="2"/>
</dbReference>
<dbReference type="Gene3D" id="1.25.40.10">
    <property type="entry name" value="Tetratricopeptide repeat domain"/>
    <property type="match status" value="1"/>
</dbReference>
<dbReference type="Pfam" id="PF13424">
    <property type="entry name" value="TPR_12"/>
    <property type="match status" value="2"/>
</dbReference>
<organism evidence="4 5">
    <name type="scientific">Streptomyces pactum</name>
    <dbReference type="NCBI Taxonomy" id="68249"/>
    <lineage>
        <taxon>Bacteria</taxon>
        <taxon>Bacillati</taxon>
        <taxon>Actinomycetota</taxon>
        <taxon>Actinomycetes</taxon>
        <taxon>Kitasatosporales</taxon>
        <taxon>Streptomycetaceae</taxon>
        <taxon>Streptomyces</taxon>
    </lineage>
</organism>
<dbReference type="PRINTS" id="PR00364">
    <property type="entry name" value="DISEASERSIST"/>
</dbReference>
<evidence type="ECO:0000256" key="1">
    <source>
        <dbReference type="SAM" id="MobiDB-lite"/>
    </source>
</evidence>
<dbReference type="Proteomes" id="UP000807371">
    <property type="component" value="Unassembled WGS sequence"/>
</dbReference>
<dbReference type="InterPro" id="IPR002182">
    <property type="entry name" value="NB-ARC"/>
</dbReference>
<evidence type="ECO:0000313" key="4">
    <source>
        <dbReference type="EMBL" id="MBH5335411.1"/>
    </source>
</evidence>
<comment type="caution">
    <text evidence="4">The sequence shown here is derived from an EMBL/GenBank/DDBJ whole genome shotgun (WGS) entry which is preliminary data.</text>
</comment>
<reference evidence="4 5" key="1">
    <citation type="submission" date="2020-09" db="EMBL/GenBank/DDBJ databases">
        <title>Biosynthesis of the nuclear factor of activated T cells inhibitor NFAT-133 and its congeners in Streptomyces pactum.</title>
        <authorList>
            <person name="Zhou W."/>
            <person name="Posri P."/>
            <person name="Abugrain M.E."/>
            <person name="Weisberg A.J."/>
            <person name="Chang J.H."/>
            <person name="Mahmud T."/>
        </authorList>
    </citation>
    <scope>NUCLEOTIDE SEQUENCE [LARGE SCALE GENOMIC DNA]</scope>
    <source>
        <strain evidence="4 5">ATCC 27456</strain>
    </source>
</reference>
<dbReference type="InterPro" id="IPR056681">
    <property type="entry name" value="DUF7779"/>
</dbReference>
<protein>
    <submittedName>
        <fullName evidence="4">Tetratricopeptide repeat protein</fullName>
    </submittedName>
</protein>
<dbReference type="InterPro" id="IPR011990">
    <property type="entry name" value="TPR-like_helical_dom_sf"/>
</dbReference>
<evidence type="ECO:0000259" key="3">
    <source>
        <dbReference type="Pfam" id="PF25000"/>
    </source>
</evidence>
<dbReference type="PANTHER" id="PTHR46082:SF6">
    <property type="entry name" value="AAA+ ATPASE DOMAIN-CONTAINING PROTEIN-RELATED"/>
    <property type="match status" value="1"/>
</dbReference>
<feature type="compositionally biased region" description="Low complexity" evidence="1">
    <location>
        <begin position="20"/>
        <end position="43"/>
    </location>
</feature>
<name>A0ABS0NJN1_9ACTN</name>
<sequence>MRRPFLSRLARGRKTPPAAPDATTPPTGPEETTPPSEPAGAAPRVAASGRHSAAIGRDNYGTVQTGDHATAVSLPAEAFRPLARVAARAGMDNLPLRPALFVGRDDALRRLDAAMMSTGGVLVQAVHGLGGVGKSTLAAHWAATRPHGCSPVRWINADSPAGIQEGLAALASALQPALATLLPSEELADRAVQWLATHTGWLLILDNVNDPADIAPLLARAPGGRFLITSRLATTWHHLTTVVRLDVLDQTEALHLLTRLATGPAPGRDMDGAAELCAELGHLPLAVEQAGAYLAQNPLTTPRTYLDLLTHAPATMYGQGAVGTTPERTIARIWRTTLDRIQADQPHAADLLRTLAWYAPDHIPTELLGDVTGCPEVNAALGLLAAYSMVTPDPATGTLSVHRLVQALARTPDPDDPHRTPDTIDRARHRATTHLDSALPGTVYDPADWDRWLTLLPHIDALADRAPGDADTEATAALLHRAGTFLTDQGQLTRAIDHLQRALAWNVRAQGEDHPDTLTSRNNLARAYGAVGDLGRAVPLFEQTLADRVRVLGEDHPSTLTSRNNLAYGYGAVGDLGRAVPLFEQTLADRVRVLGEDHPDTLTSRNNLAHAYESVGDLERAVPLYEQTLTDCVRVLGEGHPLTATVRGNLAHALSQRAADED</sequence>
<evidence type="ECO:0000313" key="5">
    <source>
        <dbReference type="Proteomes" id="UP000807371"/>
    </source>
</evidence>
<dbReference type="SUPFAM" id="SSF52540">
    <property type="entry name" value="P-loop containing nucleoside triphosphate hydrolases"/>
    <property type="match status" value="1"/>
</dbReference>
<dbReference type="RefSeq" id="WP_197988968.1">
    <property type="nucleotide sequence ID" value="NZ_JACYXC010000001.1"/>
</dbReference>
<dbReference type="PANTHER" id="PTHR46082">
    <property type="entry name" value="ATP/GTP-BINDING PROTEIN-RELATED"/>
    <property type="match status" value="1"/>
</dbReference>
<dbReference type="Gene3D" id="3.40.50.300">
    <property type="entry name" value="P-loop containing nucleotide triphosphate hydrolases"/>
    <property type="match status" value="1"/>
</dbReference>
<feature type="domain" description="DUF7779" evidence="3">
    <location>
        <begin position="343"/>
        <end position="411"/>
    </location>
</feature>